<dbReference type="InterPro" id="IPR016161">
    <property type="entry name" value="Ald_DH/histidinol_DH"/>
</dbReference>
<feature type="domain" description="Aldehyde dehydrogenase" evidence="2">
    <location>
        <begin position="31"/>
        <end position="329"/>
    </location>
</feature>
<dbReference type="Proteomes" id="UP000011668">
    <property type="component" value="Unassembled WGS sequence"/>
</dbReference>
<dbReference type="HOGENOM" id="CLU_005391_1_0_1"/>
<keyword evidence="4" id="KW-1185">Reference proteome</keyword>
<evidence type="ECO:0000256" key="1">
    <source>
        <dbReference type="ARBA" id="ARBA00023002"/>
    </source>
</evidence>
<evidence type="ECO:0000259" key="2">
    <source>
        <dbReference type="Pfam" id="PF00171"/>
    </source>
</evidence>
<dbReference type="Pfam" id="PF00171">
    <property type="entry name" value="Aldedh"/>
    <property type="match status" value="1"/>
</dbReference>
<name>L8WP08_THACA</name>
<protein>
    <submittedName>
        <fullName evidence="3">Aldedh domain-containing protein</fullName>
    </submittedName>
</protein>
<dbReference type="InterPro" id="IPR016162">
    <property type="entry name" value="Ald_DH_N"/>
</dbReference>
<reference evidence="3 4" key="1">
    <citation type="journal article" date="2013" name="Nat. Commun.">
        <title>The evolution and pathogenic mechanisms of the rice sheath blight pathogen.</title>
        <authorList>
            <person name="Zheng A."/>
            <person name="Lin R."/>
            <person name="Xu L."/>
            <person name="Qin P."/>
            <person name="Tang C."/>
            <person name="Ai P."/>
            <person name="Zhang D."/>
            <person name="Liu Y."/>
            <person name="Sun Z."/>
            <person name="Feng H."/>
            <person name="Wang Y."/>
            <person name="Chen Y."/>
            <person name="Liang X."/>
            <person name="Fu R."/>
            <person name="Li Q."/>
            <person name="Zhang J."/>
            <person name="Yu X."/>
            <person name="Xie Z."/>
            <person name="Ding L."/>
            <person name="Guan P."/>
            <person name="Tang J."/>
            <person name="Liang Y."/>
            <person name="Wang S."/>
            <person name="Deng Q."/>
            <person name="Li S."/>
            <person name="Zhu J."/>
            <person name="Wang L."/>
            <person name="Liu H."/>
            <person name="Li P."/>
        </authorList>
    </citation>
    <scope>NUCLEOTIDE SEQUENCE [LARGE SCALE GENOMIC DNA]</scope>
    <source>
        <strain evidence="4">AG-1 IA</strain>
    </source>
</reference>
<dbReference type="PANTHER" id="PTHR43353:SF6">
    <property type="entry name" value="CYTOPLASMIC ALDEHYDE DEHYDROGENASE (EUROFUNG)"/>
    <property type="match status" value="1"/>
</dbReference>
<dbReference type="Gene3D" id="3.40.605.10">
    <property type="entry name" value="Aldehyde Dehydrogenase, Chain A, domain 1"/>
    <property type="match status" value="2"/>
</dbReference>
<dbReference type="GO" id="GO:0009450">
    <property type="term" value="P:gamma-aminobutyric acid catabolic process"/>
    <property type="evidence" value="ECO:0007669"/>
    <property type="project" value="TreeGrafter"/>
</dbReference>
<dbReference type="SUPFAM" id="SSF53720">
    <property type="entry name" value="ALDH-like"/>
    <property type="match status" value="1"/>
</dbReference>
<evidence type="ECO:0000313" key="3">
    <source>
        <dbReference type="EMBL" id="ELU38084.1"/>
    </source>
</evidence>
<accession>L8WP08</accession>
<dbReference type="AlphaFoldDB" id="L8WP08"/>
<dbReference type="GO" id="GO:0004777">
    <property type="term" value="F:succinate-semialdehyde dehydrogenase (NAD+) activity"/>
    <property type="evidence" value="ECO:0007669"/>
    <property type="project" value="TreeGrafter"/>
</dbReference>
<evidence type="ECO:0000313" key="4">
    <source>
        <dbReference type="Proteomes" id="UP000011668"/>
    </source>
</evidence>
<dbReference type="InterPro" id="IPR050740">
    <property type="entry name" value="Aldehyde_DH_Superfamily"/>
</dbReference>
<keyword evidence="1" id="KW-0560">Oxidoreductase</keyword>
<dbReference type="OMA" id="GCTNING"/>
<sequence length="350" mass="37844">MVVTASIDVLSNPLSAAQVPCIINGKPYVTSKTYSRNDPHTGKHLFDVTAVTEDDARAVIDSAKAAFPAWKATSPIERRKIFQNAARIIETRKDDIVKLATYETTHSVAWTHIDMTLAIAAPSLEELASAITQLTAEVVRPAPGQEGYIFREPFDLHRCRTWDCTLECGVNIGGNTAILKSSEHSPRIHNAVAQIFAEAGLPAGVLNVVHVDPRDAPKVVESMVAHPAIRKVNFTGSTPVGAKIAEMCGRHLKPSVMELGGAAPFIVLEDADIEHAVNNAIHARFACQQSQSSCRIYNTMCANLSLSVLLLHDSIADEFLNTMKGRVLKAGQSPESAYRGLFTAQSGRPS</sequence>
<gene>
    <name evidence="3" type="ORF">AG1IA_07891</name>
</gene>
<dbReference type="PANTHER" id="PTHR43353">
    <property type="entry name" value="SUCCINATE-SEMIALDEHYDE DEHYDROGENASE, MITOCHONDRIAL"/>
    <property type="match status" value="1"/>
</dbReference>
<organism evidence="3 4">
    <name type="scientific">Thanatephorus cucumeris (strain AG1-IA)</name>
    <name type="common">Rice sheath blight fungus</name>
    <name type="synonym">Rhizoctonia solani</name>
    <dbReference type="NCBI Taxonomy" id="983506"/>
    <lineage>
        <taxon>Eukaryota</taxon>
        <taxon>Fungi</taxon>
        <taxon>Dikarya</taxon>
        <taxon>Basidiomycota</taxon>
        <taxon>Agaricomycotina</taxon>
        <taxon>Agaricomycetes</taxon>
        <taxon>Cantharellales</taxon>
        <taxon>Ceratobasidiaceae</taxon>
        <taxon>Rhizoctonia</taxon>
        <taxon>Rhizoctonia solani AG-1</taxon>
    </lineage>
</organism>
<comment type="caution">
    <text evidence="3">The sequence shown here is derived from an EMBL/GenBank/DDBJ whole genome shotgun (WGS) entry which is preliminary data.</text>
</comment>
<proteinExistence type="predicted"/>
<dbReference type="EMBL" id="AFRT01002280">
    <property type="protein sequence ID" value="ELU38084.1"/>
    <property type="molecule type" value="Genomic_DNA"/>
</dbReference>
<dbReference type="OrthoDB" id="310895at2759"/>
<dbReference type="STRING" id="983506.L8WP08"/>
<dbReference type="InterPro" id="IPR015590">
    <property type="entry name" value="Aldehyde_DH_dom"/>
</dbReference>